<dbReference type="RefSeq" id="WP_382383203.1">
    <property type="nucleotide sequence ID" value="NZ_JBHMEZ010000012.1"/>
</dbReference>
<dbReference type="EMBL" id="JBHMEZ010000012">
    <property type="protein sequence ID" value="MFB9053880.1"/>
    <property type="molecule type" value="Genomic_DNA"/>
</dbReference>
<name>A0ABV5F357_9FLAO</name>
<evidence type="ECO:0000313" key="1">
    <source>
        <dbReference type="EMBL" id="MFB9053880.1"/>
    </source>
</evidence>
<evidence type="ECO:0008006" key="3">
    <source>
        <dbReference type="Google" id="ProtNLM"/>
    </source>
</evidence>
<proteinExistence type="predicted"/>
<protein>
    <recommendedName>
        <fullName evidence="3">DUF4831 family protein</fullName>
    </recommendedName>
</protein>
<accession>A0ABV5F357</accession>
<reference evidence="1 2" key="1">
    <citation type="submission" date="2024-09" db="EMBL/GenBank/DDBJ databases">
        <authorList>
            <person name="Sun Q."/>
            <person name="Mori K."/>
        </authorList>
    </citation>
    <scope>NUCLEOTIDE SEQUENCE [LARGE SCALE GENOMIC DNA]</scope>
    <source>
        <strain evidence="1 2">CECT 8286</strain>
    </source>
</reference>
<organism evidence="1 2">
    <name type="scientific">Formosa undariae</name>
    <dbReference type="NCBI Taxonomy" id="1325436"/>
    <lineage>
        <taxon>Bacteria</taxon>
        <taxon>Pseudomonadati</taxon>
        <taxon>Bacteroidota</taxon>
        <taxon>Flavobacteriia</taxon>
        <taxon>Flavobacteriales</taxon>
        <taxon>Flavobacteriaceae</taxon>
        <taxon>Formosa</taxon>
    </lineage>
</organism>
<comment type="caution">
    <text evidence="1">The sequence shown here is derived from an EMBL/GenBank/DDBJ whole genome shotgun (WGS) entry which is preliminary data.</text>
</comment>
<gene>
    <name evidence="1" type="ORF">ACFFVB_12410</name>
</gene>
<keyword evidence="2" id="KW-1185">Reference proteome</keyword>
<evidence type="ECO:0000313" key="2">
    <source>
        <dbReference type="Proteomes" id="UP001589605"/>
    </source>
</evidence>
<dbReference type="Proteomes" id="UP001589605">
    <property type="component" value="Unassembled WGS sequence"/>
</dbReference>
<dbReference type="PROSITE" id="PS51257">
    <property type="entry name" value="PROKAR_LIPOPROTEIN"/>
    <property type="match status" value="1"/>
</dbReference>
<sequence length="387" mass="43927">MKNTLLYFVLILVSFSSCSKKSYTALYREDALLGQNEIKYNLSKNLLKLEIIYTLNEPRVFKNGIDQALTSSATKITIEDPLKISKLLVADQSKTFVLKGNQVSEDYFLNPDEFENMANTETVSDVFGENICKTTSVSKSSYTDSRKEAEAYGAVIEILDNLSKIKTKVDADYTLDLVSLYKSQITTVNEDFKPYIKKSKVKYTVIIDPSDIDSTEGKWSTVNNENILHTIYPSHIFKDNTMLMDTVTMVTPNLENYKLSFLEHKDAVEGLVYRSPSSETFDVKVNNHLLQGDALQLSQFGTMKVISVDELKGDIDSDVILFRAKETQHALVQNESVSSLNDTVELLDFDSNETVESSQIAIRNEYKEKLEKIDLLINKLKERKKEL</sequence>